<organism evidence="10 11">
    <name type="scientific">Pocillopora damicornis</name>
    <name type="common">Cauliflower coral</name>
    <name type="synonym">Millepora damicornis</name>
    <dbReference type="NCBI Taxonomy" id="46731"/>
    <lineage>
        <taxon>Eukaryota</taxon>
        <taxon>Metazoa</taxon>
        <taxon>Cnidaria</taxon>
        <taxon>Anthozoa</taxon>
        <taxon>Hexacorallia</taxon>
        <taxon>Scleractinia</taxon>
        <taxon>Astrocoeniina</taxon>
        <taxon>Pocilloporidae</taxon>
        <taxon>Pocillopora</taxon>
    </lineage>
</organism>
<dbReference type="InterPro" id="IPR000884">
    <property type="entry name" value="TSP1_rpt"/>
</dbReference>
<protein>
    <recommendedName>
        <fullName evidence="9">F5/8 type C domain-containing protein</fullName>
    </recommendedName>
</protein>
<gene>
    <name evidence="10" type="ORF">pdam_00013779</name>
</gene>
<dbReference type="Proteomes" id="UP000275408">
    <property type="component" value="Unassembled WGS sequence"/>
</dbReference>
<feature type="region of interest" description="Disordered" evidence="7">
    <location>
        <begin position="2201"/>
        <end position="2226"/>
    </location>
</feature>
<evidence type="ECO:0000313" key="11">
    <source>
        <dbReference type="Proteomes" id="UP000275408"/>
    </source>
</evidence>
<dbReference type="SMART" id="SM00209">
    <property type="entry name" value="TSP1"/>
    <property type="match status" value="7"/>
</dbReference>
<feature type="domain" description="F5/8 type C" evidence="9">
    <location>
        <begin position="1040"/>
        <end position="1186"/>
    </location>
</feature>
<feature type="chain" id="PRO_5018016642" description="F5/8 type C domain-containing protein" evidence="8">
    <location>
        <begin position="23"/>
        <end position="3412"/>
    </location>
</feature>
<evidence type="ECO:0000256" key="6">
    <source>
        <dbReference type="ARBA" id="ARBA00023157"/>
    </source>
</evidence>
<keyword evidence="6" id="KW-1015">Disulfide bond</keyword>
<evidence type="ECO:0000259" key="9">
    <source>
        <dbReference type="PROSITE" id="PS50022"/>
    </source>
</evidence>
<dbReference type="Gene3D" id="2.20.100.10">
    <property type="entry name" value="Thrombospondin type-1 (TSP1) repeat"/>
    <property type="match status" value="7"/>
</dbReference>
<keyword evidence="5" id="KW-0472">Membrane</keyword>
<feature type="domain" description="F5/8 type C" evidence="9">
    <location>
        <begin position="551"/>
        <end position="704"/>
    </location>
</feature>
<evidence type="ECO:0000256" key="2">
    <source>
        <dbReference type="ARBA" id="ARBA00022692"/>
    </source>
</evidence>
<dbReference type="FunFam" id="2.20.100.10:FF:000007">
    <property type="entry name" value="Thrombospondin 1"/>
    <property type="match status" value="2"/>
</dbReference>
<evidence type="ECO:0000256" key="5">
    <source>
        <dbReference type="ARBA" id="ARBA00023136"/>
    </source>
</evidence>
<feature type="domain" description="F5/8 type C" evidence="9">
    <location>
        <begin position="234"/>
        <end position="381"/>
    </location>
</feature>
<dbReference type="GO" id="GO:0016020">
    <property type="term" value="C:membrane"/>
    <property type="evidence" value="ECO:0007669"/>
    <property type="project" value="UniProtKB-SubCell"/>
</dbReference>
<keyword evidence="3" id="KW-0677">Repeat</keyword>
<dbReference type="EMBL" id="RCHS01001624">
    <property type="protein sequence ID" value="RMX52481.1"/>
    <property type="molecule type" value="Genomic_DNA"/>
</dbReference>
<evidence type="ECO:0000256" key="7">
    <source>
        <dbReference type="SAM" id="MobiDB-lite"/>
    </source>
</evidence>
<accession>A0A3M6UFN0</accession>
<dbReference type="Pfam" id="PF00754">
    <property type="entry name" value="F5_F8_type_C"/>
    <property type="match status" value="16"/>
</dbReference>
<keyword evidence="8" id="KW-0732">Signal</keyword>
<dbReference type="PROSITE" id="PS50092">
    <property type="entry name" value="TSP1"/>
    <property type="match status" value="7"/>
</dbReference>
<dbReference type="Pfam" id="PF00090">
    <property type="entry name" value="TSP_1"/>
    <property type="match status" value="7"/>
</dbReference>
<evidence type="ECO:0000256" key="8">
    <source>
        <dbReference type="SAM" id="SignalP"/>
    </source>
</evidence>
<sequence>MGAGVKFVILLRLFLEVGFAAGDCMDKMGLEDGKIPNSALSSASESRPFFLINMLVLRVTQYQHVTVTVTRRVTACPVTVFPSEGRTSIHTVSRNLIKYSASYAANKGRLNHQTTYIAKRNDKGQWFQVDFGKIVKITTILTQGRHNAAQWVTKFIVSYSLDGGYFSFQLHHPYNVPREYYANRDYQTVAETKLDEPIIARIFRVHPVEWHAYISMRLEFVGCDSGFQPPVFPTCMDGLGMEGPNEIPDSAITASSYYNKNYRPSQGRLYQQYQGGSGSWLAKTNDQNQWLQVNLGGWRQVMRFCTQGRLDGAQWLTSYSLAFSYDGVFYRTLQGTFKGNTDQFMPVCHLLERGQVIARYVRIIPRSWHGHIALRAGFYGCESGFDIPKIECASPLGMESGDIEDSAIVASSRYNQWWGPERGRFNEAVDGSFQGGWVSQYKDDKQFLQIDLQNVTKVTRIATQGRYDAGWWTKAYTLEYSVHGGEFLSYNDGQVLQGNIDYTSAVGHNLNPPIVARFIKINVKEFVGYPSLRVELFGCTKGFSVPKPPQCMNALGMENGNIPDSAISAFSSSNANSHAPSVGRLHFLMSGSGKYGSWAAGANNLMQWFRVDFGRWTKVTAVATQGRQDSNQWVKKYSLSYSYNEVFWATVKNEQGSKQVFNGNSDRYTVVRNLLDRPVVTRYIQIHPEEWYGHVSMRTEFYGCIEGVEAPKIECFSALGMENGAIPDSAIVASSRYNQWWGPERGRMNEKKEGSFNGGWTSQYRDDKQFLQIDLQKVTNVTGIATQGRYDAGWWSKTYTLEYSVHGEAFVPYISGNEVFHGNYDYKTAVGRIIDPPIMARYIKINVKTYQGYPSLRVELYGCSVDGDSVPKAPQCMEALGMESGEIPDSAISASSSANVNSHAPSVGRLHFLMAGSGKYGSWASGTNNLLQWLQVDFGDWRKITAVATQGRQDSNQWVKLYSLSFSYDSVFWEVVNNEHASKQIFKGNFDRYTVVRNTLYKPVITRYIRIHPEEWNGHISMRTEFYGCSKGFDPPKIACAKPLGMESKIIPNSALKSSSDYNQYFGPERSRLHMKQEGSYYGGWASKHVDVGQWLEIDLGKITKVTRIATQGRYDANWWVTKYTLTYSDGGKYKSYKNGEVIIGNSDRNTAEGRILDEPIIARYVRIHPMTWNGRICMRVELFGCREGFEQGPTEECKKILGLQNYQIPDSALRASTSYNVNSMGFKDPEIVCVSALGLENGQIPNAAIVASSQYNAYYGPERARLRKVTAGSFIGGWSPKASNTGEWIQFDLGENTKVTRIAIQGRDNADWWTTSFTMSSKLNGGSFESYNNGQVFLGSRDRNTPAGSMINPPIIARFIKIHPKTWQGFISLRVELYGCREGFTPPKPPTCVAPLGMQNNQIPDSALRASTSYNVNSMGPRNGRLHFQAKSGQYGAWATSTNNEFQYFEVSFGDWTQITQVATQGRQDGAWWVKSYILASSDDGVFFRDYQEDNEVKVFTGNSDKYSVVKHTLKNPIITRYLRIKPKTWQGYISLRAEFYGCREGFTPPKPKCKDPLGIESGKIPSSAIVASSMYNQYFGPERGRLRAVKEGSYYGGWAAQYNNVHQFIQYDFGKFVKVTGVATQGRSDANWMVSSYILAYSLDGVSFTTYGAGDGQVFTGNTQDKNEPAGSVIDPPIVARFIKIRVVTSKGHPALRAEFYGCTEGFEKPKALVCLEALGMQNERIPDSALSASTGTAINGRLHFLYRSGRHGAWIAQKNDKFQFLQANFGDWTKITRVAIQGRSDAEQWVKRFKLSYGYDAVFFKAYLEDGAEVFAGSVDRYTPAYHDLKNPIITRYIRIHPVEWYGHISMRAEFYGCKDGFEPPKLECQAELGMSNGKIPNSAITATTSLNQYYGPERARLNTVKSGSFAGAWIPNAQDLGQWIQVNLGKIAKITRIATRGRQEAGHWVKSFSLTYSVEGGPFLPYNDNQVLPGNTDQNTIVGNILNPPIIAQYIRIHAKEWQGYIALRFELYGCTSGFPIPSVPPCQIQLGMQNGKIPNSALSASSKWNANYGPENARLHSHPVGGRQGAWVSSVQNHNQWFQVDFGVETQVTRIATQGRQNANQYVTKYTLRYSLDKSYWNQYQPFGYTVTFLANSDRYTVVSHDLPKPIRTRYLRIVPEEWYSYIALRAEFYGCKTNDGGFSAWGSWSQCSKTCGDGRRSRRRSCTNPPPSPGGKDCSDLGPDTQYEDCNDGSCPVNGGYSAWSQYGKCTKTCGGGVETRKRTCTNPPPANGGKDCDSLGPDISTRECNTRNCPIDGGYSNWLEWSACSASCGGGRRARSRKCDNPVPQHDGKNCVGPSLETEQCNNEECPKVKKQLSIVDVMIKKLIKPHLFVGNGGYSAWGPYGKCTKTCGGGKQYRERTCTNPPPSAGGKDCSGLGPSKSSRECSNQNCPIDGGYTNWNGWSKCSVSCGGGIRQRDRQCTNPKPQHGGKDCSELGPIRQTEVCNTAGCPGSHILCIIWINVSISATAQLPLTQLKSIFLVDGGYGPWGSWGDCSITCGKQKGKHTRDRLCNNPEPKDGGKDCSGLGKDSETKSCTPPIKKCPVDGGWGDWSDWSKCSVTCGGGELIRERKCNNPKPAADGKDCEGDEAETKECNPQVCGPEWKPVGCFKNSDRALDVVLERVGSKKSISARYTACTSVANSEDVALFGMDDRRCWTGENAESTFSKYGTSGQCKTKDGLGSGLSESETMFVYEKDADGDWAQKGCYVNKASKLALPDSLDDGVDKIQGNDNIFLYCKEKAESLGHELFGVDDKICWADNDGENKYDRYGKSSTCSVSKSGNGSGKEINGDMFVYKSRARVMQLKSELTTELERTRKQKGNIIIQNSSLATLWFINCKDIGEKWAANHGPSNARLNRPAGGSKTGAWSARKNEKGQWIQVNLRQLTRVTKVAIQGRQDRLQWVTAFKISYSTDEKDFQFLEKIYYGNNDQNGVVVNTFITPIEARFVRLYPYAWHVHISLRMELYGCSLKPGLPSECATALGMEKKVIPDYAITASTEFGSAYGASNARLHLIKAGHGTTGAWSARSDDKSPWVQVDFGKIKRVTKIASQGRSDYAQWVTKYRVSYSTFGKTFTLQDRVYQANSDQNSVVVNSLVKPIEARFVRIKPEEWSNHCSMRFEVYGCDVSEECVTPLGLTSKKLPNSAITASSEVNDKYVGSVMHMRGSYAYSLLCCQWNGNRGASTGRLYYVSTDRRNGGWSAQVSNKRQWLEADLGETTTVTMVATQGRYDYDQWVKSFKVAYSKYGSHFEFQDKVNTDIIKYTTSRVLNHFDLGKGPERIYLNYSNKNCLTIQVYDGNADRNTVIVNKLIQPIKARFVRLYPESWSGHISMRMELYGCEISSGMLYVSGSIFSMIIQVEKPLRL</sequence>
<feature type="domain" description="F5/8 type C" evidence="9">
    <location>
        <begin position="2866"/>
        <end position="3016"/>
    </location>
</feature>
<dbReference type="PANTHER" id="PTHR24543">
    <property type="entry name" value="MULTICOPPER OXIDASE-RELATED"/>
    <property type="match status" value="1"/>
</dbReference>
<evidence type="ECO:0000256" key="3">
    <source>
        <dbReference type="ARBA" id="ARBA00022737"/>
    </source>
</evidence>
<dbReference type="PROSITE" id="PS50022">
    <property type="entry name" value="FA58C_3"/>
    <property type="match status" value="16"/>
</dbReference>
<dbReference type="FunFam" id="2.20.100.10:FF:000080">
    <property type="entry name" value="SCO-spondin"/>
    <property type="match status" value="1"/>
</dbReference>
<proteinExistence type="predicted"/>
<dbReference type="CDD" id="cd00057">
    <property type="entry name" value="FA58C"/>
    <property type="match status" value="16"/>
</dbReference>
<feature type="domain" description="F5/8 type C" evidence="9">
    <location>
        <begin position="1717"/>
        <end position="1861"/>
    </location>
</feature>
<feature type="domain" description="F5/8 type C" evidence="9">
    <location>
        <begin position="3026"/>
        <end position="3172"/>
    </location>
</feature>
<evidence type="ECO:0000313" key="10">
    <source>
        <dbReference type="EMBL" id="RMX52481.1"/>
    </source>
</evidence>
<comment type="caution">
    <text evidence="10">The sequence shown here is derived from an EMBL/GenBank/DDBJ whole genome shotgun (WGS) entry which is preliminary data.</text>
</comment>
<reference evidence="10 11" key="1">
    <citation type="journal article" date="2018" name="Sci. Rep.">
        <title>Comparative analysis of the Pocillopora damicornis genome highlights role of immune system in coral evolution.</title>
        <authorList>
            <person name="Cunning R."/>
            <person name="Bay R.A."/>
            <person name="Gillette P."/>
            <person name="Baker A.C."/>
            <person name="Traylor-Knowles N."/>
        </authorList>
    </citation>
    <scope>NUCLEOTIDE SEQUENCE [LARGE SCALE GENOMIC DNA]</scope>
    <source>
        <strain evidence="10">RSMAS</strain>
        <tissue evidence="10">Whole animal</tissue>
    </source>
</reference>
<feature type="signal peptide" evidence="8">
    <location>
        <begin position="1"/>
        <end position="22"/>
    </location>
</feature>
<feature type="domain" description="F5/8 type C" evidence="9">
    <location>
        <begin position="1872"/>
        <end position="2019"/>
    </location>
</feature>
<feature type="domain" description="F5/8 type C" evidence="9">
    <location>
        <begin position="715"/>
        <end position="863"/>
    </location>
</feature>
<feature type="domain" description="F5/8 type C" evidence="9">
    <location>
        <begin position="2031"/>
        <end position="2181"/>
    </location>
</feature>
<keyword evidence="11" id="KW-1185">Reference proteome</keyword>
<name>A0A3M6UFN0_POCDA</name>
<dbReference type="SUPFAM" id="SSF49785">
    <property type="entry name" value="Galactose-binding domain-like"/>
    <property type="match status" value="16"/>
</dbReference>
<dbReference type="OrthoDB" id="10028859at2759"/>
<feature type="domain" description="F5/8 type C" evidence="9">
    <location>
        <begin position="876"/>
        <end position="1029"/>
    </location>
</feature>
<dbReference type="Gene3D" id="2.60.120.260">
    <property type="entry name" value="Galactose-binding domain-like"/>
    <property type="match status" value="16"/>
</dbReference>
<dbReference type="SUPFAM" id="SSF82895">
    <property type="entry name" value="TSP-1 type 1 repeat"/>
    <property type="match status" value="7"/>
</dbReference>
<keyword evidence="2" id="KW-0812">Transmembrane</keyword>
<comment type="subcellular location">
    <subcellularLocation>
        <location evidence="1">Membrane</location>
        <topology evidence="1">Single-pass membrane protein</topology>
    </subcellularLocation>
</comment>
<feature type="domain" description="F5/8 type C" evidence="9">
    <location>
        <begin position="75"/>
        <end position="223"/>
    </location>
</feature>
<dbReference type="PROSITE" id="PS01286">
    <property type="entry name" value="FA58C_2"/>
    <property type="match status" value="5"/>
</dbReference>
<feature type="domain" description="F5/8 type C" evidence="9">
    <location>
        <begin position="392"/>
        <end position="539"/>
    </location>
</feature>
<evidence type="ECO:0000256" key="1">
    <source>
        <dbReference type="ARBA" id="ARBA00004167"/>
    </source>
</evidence>
<dbReference type="SMART" id="SM00231">
    <property type="entry name" value="FA58C"/>
    <property type="match status" value="16"/>
</dbReference>
<feature type="domain" description="F5/8 type C" evidence="9">
    <location>
        <begin position="1393"/>
        <end position="1544"/>
    </location>
</feature>
<dbReference type="InterPro" id="IPR008979">
    <property type="entry name" value="Galactose-bd-like_sf"/>
</dbReference>
<dbReference type="InterPro" id="IPR000421">
    <property type="entry name" value="FA58C"/>
</dbReference>
<feature type="domain" description="F5/8 type C" evidence="9">
    <location>
        <begin position="1234"/>
        <end position="1381"/>
    </location>
</feature>
<evidence type="ECO:0000256" key="4">
    <source>
        <dbReference type="ARBA" id="ARBA00022989"/>
    </source>
</evidence>
<feature type="domain" description="F5/8 type C" evidence="9">
    <location>
        <begin position="1555"/>
        <end position="1705"/>
    </location>
</feature>
<dbReference type="FunFam" id="2.60.120.260:FF:000016">
    <property type="entry name" value="Contactin-associated protein-like 4 isoform 1"/>
    <property type="match status" value="13"/>
</dbReference>
<keyword evidence="4" id="KW-1133">Transmembrane helix</keyword>
<dbReference type="PANTHER" id="PTHR24543:SF325">
    <property type="entry name" value="F5_8 TYPE C DOMAIN-CONTAINING PROTEIN"/>
    <property type="match status" value="1"/>
</dbReference>
<dbReference type="FunFam" id="2.20.100.10:FF:000001">
    <property type="entry name" value="semaphorin-5A isoform X1"/>
    <property type="match status" value="3"/>
</dbReference>
<dbReference type="InterPro" id="IPR036383">
    <property type="entry name" value="TSP1_rpt_sf"/>
</dbReference>
<dbReference type="PROSITE" id="PS01285">
    <property type="entry name" value="FA58C_1"/>
    <property type="match status" value="8"/>
</dbReference>
<feature type="domain" description="F5/8 type C" evidence="9">
    <location>
        <begin position="3178"/>
        <end position="3386"/>
    </location>
</feature>